<evidence type="ECO:0000313" key="8">
    <source>
        <dbReference type="EMBL" id="KAJ1919790.1"/>
    </source>
</evidence>
<dbReference type="Pfam" id="PF00735">
    <property type="entry name" value="Septin"/>
    <property type="match status" value="1"/>
</dbReference>
<dbReference type="GO" id="GO:0043934">
    <property type="term" value="P:sporulation"/>
    <property type="evidence" value="ECO:0007669"/>
    <property type="project" value="UniProtKB-ARBA"/>
</dbReference>
<keyword evidence="3 5" id="KW-0342">GTP-binding</keyword>
<comment type="similarity">
    <text evidence="5">Belongs to the TRAFAC class TrmE-Era-EngA-EngB-Septin-like GTPase superfamily. Septin GTPase family.</text>
</comment>
<accession>A0A9W7ZZK5</accession>
<keyword evidence="2 5" id="KW-0547">Nucleotide-binding</keyword>
<dbReference type="EMBL" id="JANBPT010000462">
    <property type="protein sequence ID" value="KAJ1919790.1"/>
    <property type="molecule type" value="Genomic_DNA"/>
</dbReference>
<dbReference type="GO" id="GO:0000921">
    <property type="term" value="P:septin ring assembly"/>
    <property type="evidence" value="ECO:0007669"/>
    <property type="project" value="UniProtKB-ARBA"/>
</dbReference>
<proteinExistence type="inferred from homology"/>
<dbReference type="FunFam" id="3.40.50.300:FF:000260">
    <property type="entry name" value="Cell division control 10"/>
    <property type="match status" value="1"/>
</dbReference>
<evidence type="ECO:0000256" key="6">
    <source>
        <dbReference type="SAM" id="MobiDB-lite"/>
    </source>
</evidence>
<protein>
    <submittedName>
        <fullName evidence="8">Cell division control protein</fullName>
    </submittedName>
</protein>
<evidence type="ECO:0000259" key="7">
    <source>
        <dbReference type="PROSITE" id="PS51719"/>
    </source>
</evidence>
<sequence>MNLNNYVGFDTVTRQIERKFLKRGFNFNVILVGETGLGKSTMVNTIFSAHLIDSKGRKTATEPSRKTVDITPVTHLVEENNVKMRLTIVDTPGYADQVNNDQCWQPIINYITDQHRSYLEREASPSRDRLIPDTRVHCCLFFISPSGHSLKPLDIEVLRHLTQVVNVVPVIAKADSLTPEERAAFKRRIKDELAFHRINVYPYASDEDDAADKALLQTVKDLTPFSVVGSEQTFEVNGQTIRGRRHRWGIINVEDETHCDFIHLRDFLTRTHLHDLVETTAHMHYETFRYQCMGSSGNASPASSHPAAPVAEAMTNGAN</sequence>
<dbReference type="PIRSF" id="PIRSF006698">
    <property type="entry name" value="Septin"/>
    <property type="match status" value="1"/>
</dbReference>
<dbReference type="Proteomes" id="UP001150569">
    <property type="component" value="Unassembled WGS sequence"/>
</dbReference>
<dbReference type="InterPro" id="IPR027417">
    <property type="entry name" value="P-loop_NTPase"/>
</dbReference>
<dbReference type="Gene3D" id="3.40.50.300">
    <property type="entry name" value="P-loop containing nucleotide triphosphate hydrolases"/>
    <property type="match status" value="1"/>
</dbReference>
<organism evidence="8 9">
    <name type="scientific">Tieghemiomyces parasiticus</name>
    <dbReference type="NCBI Taxonomy" id="78921"/>
    <lineage>
        <taxon>Eukaryota</taxon>
        <taxon>Fungi</taxon>
        <taxon>Fungi incertae sedis</taxon>
        <taxon>Zoopagomycota</taxon>
        <taxon>Kickxellomycotina</taxon>
        <taxon>Dimargaritomycetes</taxon>
        <taxon>Dimargaritales</taxon>
        <taxon>Dimargaritaceae</taxon>
        <taxon>Tieghemiomyces</taxon>
    </lineage>
</organism>
<evidence type="ECO:0000256" key="2">
    <source>
        <dbReference type="ARBA" id="ARBA00022741"/>
    </source>
</evidence>
<feature type="domain" description="Septin-type G" evidence="7">
    <location>
        <begin position="23"/>
        <end position="295"/>
    </location>
</feature>
<evidence type="ECO:0000256" key="5">
    <source>
        <dbReference type="RuleBase" id="RU004560"/>
    </source>
</evidence>
<keyword evidence="9" id="KW-1185">Reference proteome</keyword>
<dbReference type="GO" id="GO:0005525">
    <property type="term" value="F:GTP binding"/>
    <property type="evidence" value="ECO:0007669"/>
    <property type="project" value="UniProtKB-KW"/>
</dbReference>
<keyword evidence="1 8" id="KW-0132">Cell division</keyword>
<evidence type="ECO:0000313" key="9">
    <source>
        <dbReference type="Proteomes" id="UP001150569"/>
    </source>
</evidence>
<evidence type="ECO:0000256" key="1">
    <source>
        <dbReference type="ARBA" id="ARBA00022618"/>
    </source>
</evidence>
<name>A0A9W7ZZK5_9FUNG</name>
<dbReference type="PROSITE" id="PS51719">
    <property type="entry name" value="G_SEPTIN"/>
    <property type="match status" value="1"/>
</dbReference>
<dbReference type="GO" id="GO:0051301">
    <property type="term" value="P:cell division"/>
    <property type="evidence" value="ECO:0007669"/>
    <property type="project" value="UniProtKB-KW"/>
</dbReference>
<dbReference type="PANTHER" id="PTHR18884">
    <property type="entry name" value="SEPTIN"/>
    <property type="match status" value="1"/>
</dbReference>
<dbReference type="AlphaFoldDB" id="A0A9W7ZZK5"/>
<evidence type="ECO:0000256" key="3">
    <source>
        <dbReference type="ARBA" id="ARBA00023134"/>
    </source>
</evidence>
<dbReference type="SUPFAM" id="SSF52540">
    <property type="entry name" value="P-loop containing nucleoside triphosphate hydrolases"/>
    <property type="match status" value="1"/>
</dbReference>
<dbReference type="GO" id="GO:0032161">
    <property type="term" value="C:cleavage apparatus septin structure"/>
    <property type="evidence" value="ECO:0007669"/>
    <property type="project" value="UniProtKB-ARBA"/>
</dbReference>
<feature type="region of interest" description="Disordered" evidence="6">
    <location>
        <begin position="296"/>
        <end position="319"/>
    </location>
</feature>
<comment type="caution">
    <text evidence="8">The sequence shown here is derived from an EMBL/GenBank/DDBJ whole genome shotgun (WGS) entry which is preliminary data.</text>
</comment>
<evidence type="ECO:0000256" key="4">
    <source>
        <dbReference type="ARBA" id="ARBA00023306"/>
    </source>
</evidence>
<dbReference type="CDD" id="cd01850">
    <property type="entry name" value="CDC_Septin"/>
    <property type="match status" value="1"/>
</dbReference>
<dbReference type="OrthoDB" id="416553at2759"/>
<feature type="compositionally biased region" description="Low complexity" evidence="6">
    <location>
        <begin position="296"/>
        <end position="313"/>
    </location>
</feature>
<dbReference type="InterPro" id="IPR030379">
    <property type="entry name" value="G_SEPTIN_dom"/>
</dbReference>
<gene>
    <name evidence="8" type="primary">CDC10_1</name>
    <name evidence="8" type="ORF">IWQ60_007152</name>
</gene>
<dbReference type="InterPro" id="IPR016491">
    <property type="entry name" value="Septin"/>
</dbReference>
<keyword evidence="4" id="KW-0131">Cell cycle</keyword>
<reference evidence="8" key="1">
    <citation type="submission" date="2022-07" db="EMBL/GenBank/DDBJ databases">
        <title>Phylogenomic reconstructions and comparative analyses of Kickxellomycotina fungi.</title>
        <authorList>
            <person name="Reynolds N.K."/>
            <person name="Stajich J.E."/>
            <person name="Barry K."/>
            <person name="Grigoriev I.V."/>
            <person name="Crous P."/>
            <person name="Smith M.E."/>
        </authorList>
    </citation>
    <scope>NUCLEOTIDE SEQUENCE</scope>
    <source>
        <strain evidence="8">RSA 861</strain>
    </source>
</reference>